<evidence type="ECO:0000313" key="4">
    <source>
        <dbReference type="Proteomes" id="UP000184048"/>
    </source>
</evidence>
<sequence length="208" mass="20724">MKKLIPFFSIAATAFVMTACNSNPKMSGQATTPAAVVQPPTVLQDTSGLSEYQAWKVMNEMKDSKDYGQPEQAVATAPVRKAPRVSSPSRAINHRTETPPPPSSPAPVATPQAPVSSAPDAGAGSTASTGAGTDASTAGTGETAKAEEKKGMSNKTKGAVIGGVVGAGAGAVIYKKNPVVGAVVGAVLGAGGGYVIGGKVGQKKGQFN</sequence>
<gene>
    <name evidence="3" type="ORF">SAMN02745131_03892</name>
</gene>
<dbReference type="STRING" id="1121884.SAMN02745131_03892"/>
<dbReference type="OrthoDB" id="681131at2"/>
<feature type="chain" id="PRO_5012274025" description="Glycine zipper" evidence="2">
    <location>
        <begin position="19"/>
        <end position="208"/>
    </location>
</feature>
<protein>
    <recommendedName>
        <fullName evidence="5">Glycine zipper</fullName>
    </recommendedName>
</protein>
<dbReference type="EMBL" id="FQUU01000023">
    <property type="protein sequence ID" value="SHF92755.1"/>
    <property type="molecule type" value="Genomic_DNA"/>
</dbReference>
<dbReference type="RefSeq" id="WP_072837009.1">
    <property type="nucleotide sequence ID" value="NZ_FQUU01000023.1"/>
</dbReference>
<evidence type="ECO:0008006" key="5">
    <source>
        <dbReference type="Google" id="ProtNLM"/>
    </source>
</evidence>
<dbReference type="Proteomes" id="UP000184048">
    <property type="component" value="Unassembled WGS sequence"/>
</dbReference>
<keyword evidence="2" id="KW-0732">Signal</keyword>
<feature type="signal peptide" evidence="2">
    <location>
        <begin position="1"/>
        <end position="18"/>
    </location>
</feature>
<organism evidence="3 4">
    <name type="scientific">Flavisolibacter ginsengisoli DSM 18119</name>
    <dbReference type="NCBI Taxonomy" id="1121884"/>
    <lineage>
        <taxon>Bacteria</taxon>
        <taxon>Pseudomonadati</taxon>
        <taxon>Bacteroidota</taxon>
        <taxon>Chitinophagia</taxon>
        <taxon>Chitinophagales</taxon>
        <taxon>Chitinophagaceae</taxon>
        <taxon>Flavisolibacter</taxon>
    </lineage>
</organism>
<feature type="compositionally biased region" description="Low complexity" evidence="1">
    <location>
        <begin position="106"/>
        <end position="143"/>
    </location>
</feature>
<accession>A0A1M5FMM3</accession>
<evidence type="ECO:0000256" key="1">
    <source>
        <dbReference type="SAM" id="MobiDB-lite"/>
    </source>
</evidence>
<reference evidence="3 4" key="1">
    <citation type="submission" date="2016-11" db="EMBL/GenBank/DDBJ databases">
        <authorList>
            <person name="Jaros S."/>
            <person name="Januszkiewicz K."/>
            <person name="Wedrychowicz H."/>
        </authorList>
    </citation>
    <scope>NUCLEOTIDE SEQUENCE [LARGE SCALE GENOMIC DNA]</scope>
    <source>
        <strain evidence="3 4">DSM 18119</strain>
    </source>
</reference>
<proteinExistence type="predicted"/>
<dbReference type="PROSITE" id="PS51257">
    <property type="entry name" value="PROKAR_LIPOPROTEIN"/>
    <property type="match status" value="1"/>
</dbReference>
<name>A0A1M5FMM3_9BACT</name>
<keyword evidence="4" id="KW-1185">Reference proteome</keyword>
<evidence type="ECO:0000256" key="2">
    <source>
        <dbReference type="SAM" id="SignalP"/>
    </source>
</evidence>
<dbReference type="AlphaFoldDB" id="A0A1M5FMM3"/>
<feature type="region of interest" description="Disordered" evidence="1">
    <location>
        <begin position="63"/>
        <end position="153"/>
    </location>
</feature>
<evidence type="ECO:0000313" key="3">
    <source>
        <dbReference type="EMBL" id="SHF92755.1"/>
    </source>
</evidence>